<evidence type="ECO:0000313" key="5">
    <source>
        <dbReference type="Proteomes" id="UP001501116"/>
    </source>
</evidence>
<dbReference type="Gene3D" id="3.90.420.10">
    <property type="entry name" value="Oxidoreductase, molybdopterin-binding domain"/>
    <property type="match status" value="1"/>
</dbReference>
<feature type="domain" description="Oxidoreductase molybdopterin-binding" evidence="2">
    <location>
        <begin position="251"/>
        <end position="404"/>
    </location>
</feature>
<protein>
    <submittedName>
        <fullName evidence="4">Molybdopterin-dependent oxidoreductase</fullName>
    </submittedName>
</protein>
<feature type="transmembrane region" description="Helical" evidence="1">
    <location>
        <begin position="176"/>
        <end position="197"/>
    </location>
</feature>
<dbReference type="Pfam" id="PF00174">
    <property type="entry name" value="Oxidored_molyb"/>
    <property type="match status" value="1"/>
</dbReference>
<name>A0ABP5E8J4_9PSEU</name>
<dbReference type="EMBL" id="BAAANN010000067">
    <property type="protein sequence ID" value="GAA1992789.1"/>
    <property type="molecule type" value="Genomic_DNA"/>
</dbReference>
<feature type="transmembrane region" description="Helical" evidence="1">
    <location>
        <begin position="109"/>
        <end position="128"/>
    </location>
</feature>
<reference evidence="5" key="1">
    <citation type="journal article" date="2019" name="Int. J. Syst. Evol. Microbiol.">
        <title>The Global Catalogue of Microorganisms (GCM) 10K type strain sequencing project: providing services to taxonomists for standard genome sequencing and annotation.</title>
        <authorList>
            <consortium name="The Broad Institute Genomics Platform"/>
            <consortium name="The Broad Institute Genome Sequencing Center for Infectious Disease"/>
            <person name="Wu L."/>
            <person name="Ma J."/>
        </authorList>
    </citation>
    <scope>NUCLEOTIDE SEQUENCE [LARGE SCALE GENOMIC DNA]</scope>
    <source>
        <strain evidence="5">JCM 14545</strain>
    </source>
</reference>
<comment type="caution">
    <text evidence="4">The sequence shown here is derived from an EMBL/GenBank/DDBJ whole genome shotgun (WGS) entry which is preliminary data.</text>
</comment>
<dbReference type="Proteomes" id="UP001501116">
    <property type="component" value="Unassembled WGS sequence"/>
</dbReference>
<dbReference type="InterPro" id="IPR014756">
    <property type="entry name" value="Ig_E-set"/>
</dbReference>
<dbReference type="SUPFAM" id="SSF81296">
    <property type="entry name" value="E set domains"/>
    <property type="match status" value="1"/>
</dbReference>
<feature type="transmembrane region" description="Helical" evidence="1">
    <location>
        <begin position="22"/>
        <end position="46"/>
    </location>
</feature>
<dbReference type="Pfam" id="PF03404">
    <property type="entry name" value="Mo-co_dimer"/>
    <property type="match status" value="1"/>
</dbReference>
<dbReference type="SUPFAM" id="SSF56524">
    <property type="entry name" value="Oxidoreductase molybdopterin-binding domain"/>
    <property type="match status" value="1"/>
</dbReference>
<evidence type="ECO:0000313" key="4">
    <source>
        <dbReference type="EMBL" id="GAA1992789.1"/>
    </source>
</evidence>
<keyword evidence="5" id="KW-1185">Reference proteome</keyword>
<dbReference type="InterPro" id="IPR005066">
    <property type="entry name" value="MoCF_OxRdtse_dimer"/>
</dbReference>
<accession>A0ABP5E8J4</accession>
<evidence type="ECO:0000256" key="1">
    <source>
        <dbReference type="SAM" id="Phobius"/>
    </source>
</evidence>
<dbReference type="PANTHER" id="PTHR19372">
    <property type="entry name" value="SULFITE REDUCTASE"/>
    <property type="match status" value="1"/>
</dbReference>
<keyword evidence="1" id="KW-1133">Transmembrane helix</keyword>
<proteinExistence type="predicted"/>
<keyword evidence="1" id="KW-0812">Transmembrane</keyword>
<evidence type="ECO:0000259" key="3">
    <source>
        <dbReference type="Pfam" id="PF03404"/>
    </source>
</evidence>
<dbReference type="Gene3D" id="2.60.40.650">
    <property type="match status" value="1"/>
</dbReference>
<organism evidence="4 5">
    <name type="scientific">Amycolatopsis minnesotensis</name>
    <dbReference type="NCBI Taxonomy" id="337894"/>
    <lineage>
        <taxon>Bacteria</taxon>
        <taxon>Bacillati</taxon>
        <taxon>Actinomycetota</taxon>
        <taxon>Actinomycetes</taxon>
        <taxon>Pseudonocardiales</taxon>
        <taxon>Pseudonocardiaceae</taxon>
        <taxon>Amycolatopsis</taxon>
    </lineage>
</organism>
<sequence>MSTQVTDQPSTAASTSPRIGKWWAALIGVVALAAALGAGQLVAGFVGTTASPFLAVANFVIDHSPQSIVKWAEKTLETWDKPVLKLGLGVLLVVFAMVAGLVSRRKPRPGQLVVGLLGVAGIAAVYLRQDLGPIALLAPVATLLVGIGAFTWLHSVALRTPSVAAGAEDGTTRRRFLVTTGGVAAGAGVAALAGQFIGSANDAESSRAMVGKLTPATAAPPIPADADFAKLGTPPFLTPNKDFYRIDTALVIPQVRTEDWSLRIHGMVDREVTFDYNEIRNRPLVEQTVTMTCVSNEVGGPYISTANFVGVWLRDLLNEAGVRQGSQQLFATSSDGWTCGSPVEAALDPKRGAMLAIGMNGEPLPLEHGFPARIVVPGLYGYVSGTKWVAELELTTWAARRGYWLDRGWGEQGPIKTMSRIDSPQGFQSLPAGRITVSGIAWAQPTGIDKVEVRLDDGPWRAAELSTVVNDSTWRMWHLQADAPKGSHTVVVRATDKLGYTQTEQRAGTVPDGATGWHTVVFDTQ</sequence>
<dbReference type="InterPro" id="IPR000572">
    <property type="entry name" value="OxRdtase_Mopterin-bd_dom"/>
</dbReference>
<gene>
    <name evidence="4" type="ORF">GCM10009754_84810</name>
</gene>
<dbReference type="InterPro" id="IPR036374">
    <property type="entry name" value="OxRdtase_Mopterin-bd_sf"/>
</dbReference>
<feature type="transmembrane region" description="Helical" evidence="1">
    <location>
        <begin position="134"/>
        <end position="155"/>
    </location>
</feature>
<evidence type="ECO:0000259" key="2">
    <source>
        <dbReference type="Pfam" id="PF00174"/>
    </source>
</evidence>
<keyword evidence="1" id="KW-0472">Membrane</keyword>
<feature type="transmembrane region" description="Helical" evidence="1">
    <location>
        <begin position="83"/>
        <end position="102"/>
    </location>
</feature>
<feature type="domain" description="Moybdenum cofactor oxidoreductase dimerisation" evidence="3">
    <location>
        <begin position="430"/>
        <end position="510"/>
    </location>
</feature>
<dbReference type="PANTHER" id="PTHR19372:SF7">
    <property type="entry name" value="SULFITE OXIDASE, MITOCHONDRIAL"/>
    <property type="match status" value="1"/>
</dbReference>